<dbReference type="KEGG" id="vg:9887866"/>
<name>E3T5N4_CROVB</name>
<protein>
    <submittedName>
        <fullName evidence="1">Uncharacterized protein</fullName>
    </submittedName>
</protein>
<reference evidence="1 2" key="1">
    <citation type="journal article" date="2010" name="Proc. Natl. Acad. Sci. U.S.A.">
        <title>Giant virus with a remarkable complement of genes infects marine zooplankton.</title>
        <authorList>
            <person name="Fischer M.G."/>
            <person name="Allen M.J."/>
            <person name="Wilson W.H."/>
            <person name="Suttle C.A."/>
        </authorList>
    </citation>
    <scope>NUCLEOTIDE SEQUENCE [LARGE SCALE GENOMIC DNA]</scope>
    <source>
        <strain evidence="1 2">BV-PW1</strain>
    </source>
</reference>
<organismHost>
    <name type="scientific">Cafeteria roenbergensis</name>
    <name type="common">Marine flagellate</name>
    <dbReference type="NCBI Taxonomy" id="33653"/>
</organismHost>
<dbReference type="RefSeq" id="YP_003970096.1">
    <property type="nucleotide sequence ID" value="NC_014637.1"/>
</dbReference>
<evidence type="ECO:0000313" key="1">
    <source>
        <dbReference type="EMBL" id="ADO67497.1"/>
    </source>
</evidence>
<gene>
    <name evidence="1" type="ORF">crov463</name>
</gene>
<dbReference type="GeneID" id="9887866"/>
<evidence type="ECO:0000313" key="2">
    <source>
        <dbReference type="Proteomes" id="UP000029781"/>
    </source>
</evidence>
<proteinExistence type="predicted"/>
<keyword evidence="2" id="KW-1185">Reference proteome</keyword>
<sequence>MNYPSNHFDKPVYFSTTPRQELTNKILSFNYILGMVHKNKYITLEAYNFYGDNISDIITLLTKMLKNIN</sequence>
<dbReference type="Proteomes" id="UP000029781">
    <property type="component" value="Segment"/>
</dbReference>
<dbReference type="EMBL" id="GU244497">
    <property type="protein sequence ID" value="ADO67497.1"/>
    <property type="molecule type" value="Genomic_DNA"/>
</dbReference>
<accession>E3T5N4</accession>
<organism evidence="1 2">
    <name type="scientific">Cafeteria roenbergensis virus (strain BV-PW1)</name>
    <name type="common">CroV</name>
    <dbReference type="NCBI Taxonomy" id="693272"/>
    <lineage>
        <taxon>Viruses</taxon>
        <taxon>Varidnaviria</taxon>
        <taxon>Bamfordvirae</taxon>
        <taxon>Nucleocytoviricota</taxon>
        <taxon>Megaviricetes</taxon>
        <taxon>Imitervirales</taxon>
        <taxon>Mimiviridae</taxon>
        <taxon>Aliimimivirinae</taxon>
        <taxon>Rheavirus</taxon>
        <taxon>Rheavirus sinusmexicani</taxon>
    </lineage>
</organism>